<organism evidence="3 4">
    <name type="scientific">Corynebacterium macginleyi</name>
    <dbReference type="NCBI Taxonomy" id="38290"/>
    <lineage>
        <taxon>Bacteria</taxon>
        <taxon>Bacillati</taxon>
        <taxon>Actinomycetota</taxon>
        <taxon>Actinomycetes</taxon>
        <taxon>Mycobacteriales</taxon>
        <taxon>Corynebacteriaceae</taxon>
        <taxon>Corynebacterium</taxon>
    </lineage>
</organism>
<feature type="compositionally biased region" description="Basic and acidic residues" evidence="1">
    <location>
        <begin position="70"/>
        <end position="80"/>
    </location>
</feature>
<dbReference type="InterPro" id="IPR025948">
    <property type="entry name" value="HTH-like_dom"/>
</dbReference>
<evidence type="ECO:0000313" key="4">
    <source>
        <dbReference type="Proteomes" id="UP000270649"/>
    </source>
</evidence>
<feature type="domain" description="HTH-like" evidence="2">
    <location>
        <begin position="6"/>
        <end position="56"/>
    </location>
</feature>
<protein>
    <recommendedName>
        <fullName evidence="2">HTH-like domain-containing protein</fullName>
    </recommendedName>
</protein>
<evidence type="ECO:0000256" key="1">
    <source>
        <dbReference type="SAM" id="MobiDB-lite"/>
    </source>
</evidence>
<evidence type="ECO:0000259" key="2">
    <source>
        <dbReference type="Pfam" id="PF13276"/>
    </source>
</evidence>
<dbReference type="GeneID" id="92747335"/>
<dbReference type="Proteomes" id="UP000270649">
    <property type="component" value="Unassembled WGS sequence"/>
</dbReference>
<sequence>MRSLRDAALVERITEVHKQNYGVYGICKMWHALRREGIDIGREQTARLMRLAEVSGKGKGRSPVTTHKPKGPETRPDLVGREFQACGPN</sequence>
<dbReference type="Pfam" id="PF13276">
    <property type="entry name" value="HTH_21"/>
    <property type="match status" value="1"/>
</dbReference>
<dbReference type="RefSeq" id="WP_121928314.1">
    <property type="nucleotide sequence ID" value="NZ_CP068291.1"/>
</dbReference>
<comment type="caution">
    <text evidence="3">The sequence shown here is derived from an EMBL/GenBank/DDBJ whole genome shotgun (WGS) entry which is preliminary data.</text>
</comment>
<dbReference type="AlphaFoldDB" id="A0A3M0FUS7"/>
<feature type="region of interest" description="Disordered" evidence="1">
    <location>
        <begin position="53"/>
        <end position="89"/>
    </location>
</feature>
<name>A0A3M0FUS7_9CORY</name>
<dbReference type="EMBL" id="REGC01000040">
    <property type="protein sequence ID" value="RMB56245.1"/>
    <property type="molecule type" value="Genomic_DNA"/>
</dbReference>
<gene>
    <name evidence="3" type="ORF">D9543_11425</name>
</gene>
<evidence type="ECO:0000313" key="3">
    <source>
        <dbReference type="EMBL" id="RMB56245.1"/>
    </source>
</evidence>
<reference evidence="3 4" key="1">
    <citation type="submission" date="2018-10" db="EMBL/GenBank/DDBJ databases">
        <title>Corynebacterium macginleyi genome sequencing and assembly of the type strain and two clinical samples.</title>
        <authorList>
            <person name="Bernier A.-M."/>
            <person name="Bernard K."/>
        </authorList>
    </citation>
    <scope>NUCLEOTIDE SEQUENCE [LARGE SCALE GENOMIC DNA]</scope>
    <source>
        <strain evidence="3 4">NML 120205</strain>
    </source>
</reference>
<accession>A0A3M0FUS7</accession>
<proteinExistence type="predicted"/>